<evidence type="ECO:0000313" key="3">
    <source>
        <dbReference type="EMBL" id="WVZ88427.1"/>
    </source>
</evidence>
<sequence>MDRSASTQPSSGSPPSAALRQDQDPPLQQAPGSSSSSSSPSARESPSNMDNIRNNTTGAFDLNDDSSWQKEMLELLKKQIVLRRKQTLLQQKLLAVHEARLKRKAFENDLRIMDIDLNTLSGATQKYYAMLQDHILTRLGLAKENDKGPSA</sequence>
<evidence type="ECO:0000259" key="2">
    <source>
        <dbReference type="Pfam" id="PF14303"/>
    </source>
</evidence>
<accession>A0AAQ3UEF1</accession>
<feature type="domain" description="No apical meristem-associated C-terminal" evidence="2">
    <location>
        <begin position="6"/>
        <end position="135"/>
    </location>
</feature>
<dbReference type="InterPro" id="IPR029466">
    <property type="entry name" value="NAM-associated_C"/>
</dbReference>
<keyword evidence="4" id="KW-1185">Reference proteome</keyword>
<proteinExistence type="predicted"/>
<feature type="compositionally biased region" description="Low complexity" evidence="1">
    <location>
        <begin position="31"/>
        <end position="47"/>
    </location>
</feature>
<name>A0AAQ3UEF1_PASNO</name>
<evidence type="ECO:0000313" key="4">
    <source>
        <dbReference type="Proteomes" id="UP001341281"/>
    </source>
</evidence>
<protein>
    <recommendedName>
        <fullName evidence="2">No apical meristem-associated C-terminal domain-containing protein</fullName>
    </recommendedName>
</protein>
<feature type="compositionally biased region" description="Polar residues" evidence="1">
    <location>
        <begin position="1"/>
        <end position="14"/>
    </location>
</feature>
<reference evidence="3 4" key="1">
    <citation type="submission" date="2024-02" db="EMBL/GenBank/DDBJ databases">
        <title>High-quality chromosome-scale genome assembly of Pensacola bahiagrass (Paspalum notatum Flugge var. saurae).</title>
        <authorList>
            <person name="Vega J.M."/>
            <person name="Podio M."/>
            <person name="Orjuela J."/>
            <person name="Siena L.A."/>
            <person name="Pessino S.C."/>
            <person name="Combes M.C."/>
            <person name="Mariac C."/>
            <person name="Albertini E."/>
            <person name="Pupilli F."/>
            <person name="Ortiz J.P.A."/>
            <person name="Leblanc O."/>
        </authorList>
    </citation>
    <scope>NUCLEOTIDE SEQUENCE [LARGE SCALE GENOMIC DNA]</scope>
    <source>
        <strain evidence="3">R1</strain>
        <tissue evidence="3">Leaf</tissue>
    </source>
</reference>
<evidence type="ECO:0000256" key="1">
    <source>
        <dbReference type="SAM" id="MobiDB-lite"/>
    </source>
</evidence>
<dbReference type="EMBL" id="CP144752">
    <property type="protein sequence ID" value="WVZ88427.1"/>
    <property type="molecule type" value="Genomic_DNA"/>
</dbReference>
<organism evidence="3 4">
    <name type="scientific">Paspalum notatum var. saurae</name>
    <dbReference type="NCBI Taxonomy" id="547442"/>
    <lineage>
        <taxon>Eukaryota</taxon>
        <taxon>Viridiplantae</taxon>
        <taxon>Streptophyta</taxon>
        <taxon>Embryophyta</taxon>
        <taxon>Tracheophyta</taxon>
        <taxon>Spermatophyta</taxon>
        <taxon>Magnoliopsida</taxon>
        <taxon>Liliopsida</taxon>
        <taxon>Poales</taxon>
        <taxon>Poaceae</taxon>
        <taxon>PACMAD clade</taxon>
        <taxon>Panicoideae</taxon>
        <taxon>Andropogonodae</taxon>
        <taxon>Paspaleae</taxon>
        <taxon>Paspalinae</taxon>
        <taxon>Paspalum</taxon>
    </lineage>
</organism>
<feature type="region of interest" description="Disordered" evidence="1">
    <location>
        <begin position="1"/>
        <end position="63"/>
    </location>
</feature>
<dbReference type="Pfam" id="PF14303">
    <property type="entry name" value="NAM-associated"/>
    <property type="match status" value="1"/>
</dbReference>
<dbReference type="AlphaFoldDB" id="A0AAQ3UEF1"/>
<feature type="compositionally biased region" description="Polar residues" evidence="1">
    <location>
        <begin position="48"/>
        <end position="58"/>
    </location>
</feature>
<dbReference type="Proteomes" id="UP001341281">
    <property type="component" value="Chromosome 08"/>
</dbReference>
<gene>
    <name evidence="3" type="ORF">U9M48_034949</name>
</gene>